<dbReference type="PANTHER" id="PTHR42852:SF13">
    <property type="entry name" value="PROTEIN DIPZ"/>
    <property type="match status" value="1"/>
</dbReference>
<proteinExistence type="predicted"/>
<dbReference type="InterPro" id="IPR036249">
    <property type="entry name" value="Thioredoxin-like_sf"/>
</dbReference>
<evidence type="ECO:0000256" key="1">
    <source>
        <dbReference type="SAM" id="Phobius"/>
    </source>
</evidence>
<dbReference type="CDD" id="cd02971">
    <property type="entry name" value="PRX_family"/>
    <property type="match status" value="1"/>
</dbReference>
<evidence type="ECO:0000313" key="4">
    <source>
        <dbReference type="Proteomes" id="UP000034881"/>
    </source>
</evidence>
<name>A0A0G0T6Q0_9BACT</name>
<feature type="transmembrane region" description="Helical" evidence="1">
    <location>
        <begin position="6"/>
        <end position="26"/>
    </location>
</feature>
<dbReference type="SUPFAM" id="SSF52833">
    <property type="entry name" value="Thioredoxin-like"/>
    <property type="match status" value="1"/>
</dbReference>
<dbReference type="EMBL" id="LBYB01000001">
    <property type="protein sequence ID" value="KKR42795.1"/>
    <property type="molecule type" value="Genomic_DNA"/>
</dbReference>
<dbReference type="Proteomes" id="UP000034881">
    <property type="component" value="Unassembled WGS sequence"/>
</dbReference>
<dbReference type="Pfam" id="PF00578">
    <property type="entry name" value="AhpC-TSA"/>
    <property type="match status" value="1"/>
</dbReference>
<evidence type="ECO:0000259" key="2">
    <source>
        <dbReference type="PROSITE" id="PS51352"/>
    </source>
</evidence>
<organism evidence="3 4">
    <name type="scientific">Candidatus Daviesbacteria bacterium GW2011_GWC2_40_12</name>
    <dbReference type="NCBI Taxonomy" id="1618431"/>
    <lineage>
        <taxon>Bacteria</taxon>
        <taxon>Candidatus Daviesiibacteriota</taxon>
    </lineage>
</organism>
<dbReference type="PANTHER" id="PTHR42852">
    <property type="entry name" value="THIOL:DISULFIDE INTERCHANGE PROTEIN DSBE"/>
    <property type="match status" value="1"/>
</dbReference>
<dbReference type="GO" id="GO:0016209">
    <property type="term" value="F:antioxidant activity"/>
    <property type="evidence" value="ECO:0007669"/>
    <property type="project" value="InterPro"/>
</dbReference>
<protein>
    <submittedName>
        <fullName evidence="3">Alkyl hydroperoxide reductase/ Thiol specific antioxidant/ Mal allergen</fullName>
    </submittedName>
</protein>
<dbReference type="Gene3D" id="3.40.30.10">
    <property type="entry name" value="Glutaredoxin"/>
    <property type="match status" value="1"/>
</dbReference>
<reference evidence="3 4" key="1">
    <citation type="journal article" date="2015" name="Nature">
        <title>rRNA introns, odd ribosomes, and small enigmatic genomes across a large radiation of phyla.</title>
        <authorList>
            <person name="Brown C.T."/>
            <person name="Hug L.A."/>
            <person name="Thomas B.C."/>
            <person name="Sharon I."/>
            <person name="Castelle C.J."/>
            <person name="Singh A."/>
            <person name="Wilkins M.J."/>
            <person name="Williams K.H."/>
            <person name="Banfield J.F."/>
        </authorList>
    </citation>
    <scope>NUCLEOTIDE SEQUENCE [LARGE SCALE GENOMIC DNA]</scope>
</reference>
<dbReference type="AlphaFoldDB" id="A0A0G0T6Q0"/>
<comment type="caution">
    <text evidence="3">The sequence shown here is derived from an EMBL/GenBank/DDBJ whole genome shotgun (WGS) entry which is preliminary data.</text>
</comment>
<keyword evidence="1" id="KW-1133">Transmembrane helix</keyword>
<sequence>MGKDKIIIMIGVLVTVAILVGGVFLLSGSSNQGSSTNQNASTPLNDLIGKPAPDFTLESYTGDKITLSSLKGKNVILFFNEGLVCYPACWNQIAAFGQAKDFTDKNTVVLSIVNDKKDDWKGAIDKMPELAQSTVLLDTDKKTSILYNVLTLPSSMHKGQLPGHTYIIVDKDGIVRFVKDDPQMGTRNQELIAEIEKL</sequence>
<evidence type="ECO:0000313" key="3">
    <source>
        <dbReference type="EMBL" id="KKR42795.1"/>
    </source>
</evidence>
<dbReference type="InterPro" id="IPR000866">
    <property type="entry name" value="AhpC/TSA"/>
</dbReference>
<dbReference type="GO" id="GO:0016491">
    <property type="term" value="F:oxidoreductase activity"/>
    <property type="evidence" value="ECO:0007669"/>
    <property type="project" value="InterPro"/>
</dbReference>
<dbReference type="InterPro" id="IPR050553">
    <property type="entry name" value="Thioredoxin_ResA/DsbE_sf"/>
</dbReference>
<dbReference type="InterPro" id="IPR013766">
    <property type="entry name" value="Thioredoxin_domain"/>
</dbReference>
<gene>
    <name evidence="3" type="ORF">UT77_C0001G0246</name>
</gene>
<dbReference type="PROSITE" id="PS51352">
    <property type="entry name" value="THIOREDOXIN_2"/>
    <property type="match status" value="1"/>
</dbReference>
<keyword evidence="1" id="KW-0472">Membrane</keyword>
<feature type="domain" description="Thioredoxin" evidence="2">
    <location>
        <begin position="46"/>
        <end position="198"/>
    </location>
</feature>
<keyword evidence="1" id="KW-0812">Transmembrane</keyword>
<accession>A0A0G0T6Q0</accession>